<sequence length="73" mass="8393">MSYFPVQRSPTYCFFSGLDLLYSSLPKGICFPETSECERESVESHKRLQRFEILPQYHEITSEKGLTLGGLIT</sequence>
<comment type="caution">
    <text evidence="1">The sequence shown here is derived from an EMBL/GenBank/DDBJ whole genome shotgun (WGS) entry which is preliminary data.</text>
</comment>
<organism evidence="1 2">
    <name type="scientific">Caerostris extrusa</name>
    <name type="common">Bark spider</name>
    <name type="synonym">Caerostris bankana</name>
    <dbReference type="NCBI Taxonomy" id="172846"/>
    <lineage>
        <taxon>Eukaryota</taxon>
        <taxon>Metazoa</taxon>
        <taxon>Ecdysozoa</taxon>
        <taxon>Arthropoda</taxon>
        <taxon>Chelicerata</taxon>
        <taxon>Arachnida</taxon>
        <taxon>Araneae</taxon>
        <taxon>Araneomorphae</taxon>
        <taxon>Entelegynae</taxon>
        <taxon>Araneoidea</taxon>
        <taxon>Araneidae</taxon>
        <taxon>Caerostris</taxon>
    </lineage>
</organism>
<evidence type="ECO:0000313" key="2">
    <source>
        <dbReference type="Proteomes" id="UP001054945"/>
    </source>
</evidence>
<accession>A0AAV4SZH6</accession>
<keyword evidence="2" id="KW-1185">Reference proteome</keyword>
<reference evidence="1 2" key="1">
    <citation type="submission" date="2021-06" db="EMBL/GenBank/DDBJ databases">
        <title>Caerostris extrusa draft genome.</title>
        <authorList>
            <person name="Kono N."/>
            <person name="Arakawa K."/>
        </authorList>
    </citation>
    <scope>NUCLEOTIDE SEQUENCE [LARGE SCALE GENOMIC DNA]</scope>
</reference>
<proteinExistence type="predicted"/>
<evidence type="ECO:0000313" key="1">
    <source>
        <dbReference type="EMBL" id="GIY38556.1"/>
    </source>
</evidence>
<dbReference type="EMBL" id="BPLR01010323">
    <property type="protein sequence ID" value="GIY38556.1"/>
    <property type="molecule type" value="Genomic_DNA"/>
</dbReference>
<gene>
    <name evidence="1" type="ORF">CEXT_736531</name>
</gene>
<dbReference type="Proteomes" id="UP001054945">
    <property type="component" value="Unassembled WGS sequence"/>
</dbReference>
<dbReference type="AlphaFoldDB" id="A0AAV4SZH6"/>
<protein>
    <submittedName>
        <fullName evidence="1">Uncharacterized protein</fullName>
    </submittedName>
</protein>
<name>A0AAV4SZH6_CAEEX</name>